<proteinExistence type="predicted"/>
<keyword evidence="2" id="KW-0732">Signal</keyword>
<evidence type="ECO:0000256" key="1">
    <source>
        <dbReference type="SAM" id="MobiDB-lite"/>
    </source>
</evidence>
<dbReference type="ExpressionAtlas" id="A0A1D6FBS9">
    <property type="expression patterns" value="baseline and differential"/>
</dbReference>
<name>A0A1D6FBS9_MAIZE</name>
<accession>A0A1D6FBS9</accession>
<gene>
    <name evidence="3" type="ORF">ZEAMMB73_Zm00001d008311</name>
</gene>
<protein>
    <submittedName>
        <fullName evidence="3">Uncharacterized protein</fullName>
    </submittedName>
</protein>
<sequence>APAVPSACFLLLLLITSSSLLSPASRRAESGGKSILGDASSSSGKAWGGSYEELQSISGGEARCAYLRAQNSAYSPVGYVDYLRLRRRTGGRVRRARAVARGALLPPGRHLKDHTIDSAICTPPDVALLATFACHDGG</sequence>
<dbReference type="EMBL" id="CM000784">
    <property type="protein sequence ID" value="AQK89508.1"/>
    <property type="molecule type" value="Genomic_DNA"/>
</dbReference>
<feature type="compositionally biased region" description="Low complexity" evidence="1">
    <location>
        <begin position="37"/>
        <end position="48"/>
    </location>
</feature>
<feature type="chain" id="PRO_5010804067" evidence="2">
    <location>
        <begin position="21"/>
        <end position="138"/>
    </location>
</feature>
<organism evidence="3">
    <name type="scientific">Zea mays</name>
    <name type="common">Maize</name>
    <dbReference type="NCBI Taxonomy" id="4577"/>
    <lineage>
        <taxon>Eukaryota</taxon>
        <taxon>Viridiplantae</taxon>
        <taxon>Streptophyta</taxon>
        <taxon>Embryophyta</taxon>
        <taxon>Tracheophyta</taxon>
        <taxon>Spermatophyta</taxon>
        <taxon>Magnoliopsida</taxon>
        <taxon>Liliopsida</taxon>
        <taxon>Poales</taxon>
        <taxon>Poaceae</taxon>
        <taxon>PACMAD clade</taxon>
        <taxon>Panicoideae</taxon>
        <taxon>Andropogonodae</taxon>
        <taxon>Andropogoneae</taxon>
        <taxon>Tripsacinae</taxon>
        <taxon>Zea</taxon>
    </lineage>
</organism>
<dbReference type="AlphaFoldDB" id="A0A1D6FBS9"/>
<evidence type="ECO:0000256" key="2">
    <source>
        <dbReference type="SAM" id="SignalP"/>
    </source>
</evidence>
<evidence type="ECO:0000313" key="3">
    <source>
        <dbReference type="EMBL" id="AQK89508.1"/>
    </source>
</evidence>
<reference evidence="3" key="1">
    <citation type="submission" date="2015-12" db="EMBL/GenBank/DDBJ databases">
        <title>Update maize B73 reference genome by single molecule sequencing technologies.</title>
        <authorList>
            <consortium name="Maize Genome Sequencing Project"/>
            <person name="Ware D."/>
        </authorList>
    </citation>
    <scope>NUCLEOTIDE SEQUENCE</scope>
    <source>
        <tissue evidence="3">Seedling</tissue>
    </source>
</reference>
<feature type="signal peptide" evidence="2">
    <location>
        <begin position="1"/>
        <end position="20"/>
    </location>
</feature>
<feature type="non-terminal residue" evidence="3">
    <location>
        <position position="1"/>
    </location>
</feature>
<feature type="region of interest" description="Disordered" evidence="1">
    <location>
        <begin position="29"/>
        <end position="48"/>
    </location>
</feature>